<feature type="region of interest" description="Disordered" evidence="2">
    <location>
        <begin position="231"/>
        <end position="267"/>
    </location>
</feature>
<accession>A0ABQ6MGW9</accession>
<dbReference type="EMBL" id="BRYB01004098">
    <property type="protein sequence ID" value="GMI25619.1"/>
    <property type="molecule type" value="Genomic_DNA"/>
</dbReference>
<protein>
    <submittedName>
        <fullName evidence="3">Uncharacterized protein</fullName>
    </submittedName>
</protein>
<feature type="region of interest" description="Disordered" evidence="2">
    <location>
        <begin position="344"/>
        <end position="402"/>
    </location>
</feature>
<proteinExistence type="predicted"/>
<feature type="region of interest" description="Disordered" evidence="2">
    <location>
        <begin position="433"/>
        <end position="457"/>
    </location>
</feature>
<evidence type="ECO:0000313" key="3">
    <source>
        <dbReference type="EMBL" id="GMI25619.1"/>
    </source>
</evidence>
<dbReference type="Proteomes" id="UP001165060">
    <property type="component" value="Unassembled WGS sequence"/>
</dbReference>
<evidence type="ECO:0000313" key="4">
    <source>
        <dbReference type="Proteomes" id="UP001165060"/>
    </source>
</evidence>
<organism evidence="3 4">
    <name type="scientific">Tetraparma gracilis</name>
    <dbReference type="NCBI Taxonomy" id="2962635"/>
    <lineage>
        <taxon>Eukaryota</taxon>
        <taxon>Sar</taxon>
        <taxon>Stramenopiles</taxon>
        <taxon>Ochrophyta</taxon>
        <taxon>Bolidophyceae</taxon>
        <taxon>Parmales</taxon>
        <taxon>Triparmaceae</taxon>
        <taxon>Tetraparma</taxon>
    </lineage>
</organism>
<gene>
    <name evidence="3" type="ORF">TeGR_g2087</name>
</gene>
<keyword evidence="4" id="KW-1185">Reference proteome</keyword>
<evidence type="ECO:0000256" key="2">
    <source>
        <dbReference type="SAM" id="MobiDB-lite"/>
    </source>
</evidence>
<feature type="compositionally biased region" description="Basic and acidic residues" evidence="2">
    <location>
        <begin position="346"/>
        <end position="380"/>
    </location>
</feature>
<dbReference type="InterPro" id="IPR039902">
    <property type="entry name" value="CCDC148/CCDC112"/>
</dbReference>
<name>A0ABQ6MGW9_9STRA</name>
<sequence length="457" mass="52996">MENFILRLQSYEQEIAALADKLRVRSAHLGQEEAQLCAFLESAAAKFERWCEPGYEEKVVEAEGDGGGVVTLPHTVEVVEMKEMGQLGGMEPLNDASFYATQERDELQEEEEEEETRGDRMPRLEQVQAMSESQLKALAAKLDKLIDRDGGKTGHWHPDEHAVFLKAWTRCGKDSDKIAAAARQLGKTLEAFRSDEIVGHAVWLCTFEARQSMKKEVARVWRARKEKGREELLKKHEQEQRRKEEEGRKERGAGGGEEDEESRREKREAIRRWREQKLREKEETEMEKEGAEEEKKLRWERRQEEMLYQRARVNEFKAQKEEDRERDKRVKEMLVRSERVPALGKEAVERRRRKELEEAREKREGRGRKEREREEKEARLRGATKGAMGHVGRDASRLMGGTRAAEARAYSAEELDDWDRKKEERAAHDKPVYFSGRDLGLGGGAGKRAVPSWRKGV</sequence>
<dbReference type="PANTHER" id="PTHR21549:SF0">
    <property type="entry name" value="COILED-COIL DOMAIN-CONTAINING PROTEIN 112"/>
    <property type="match status" value="1"/>
</dbReference>
<evidence type="ECO:0000256" key="1">
    <source>
        <dbReference type="ARBA" id="ARBA00023054"/>
    </source>
</evidence>
<dbReference type="PANTHER" id="PTHR21549">
    <property type="entry name" value="MUTATED IN BLADDER CANCER 1"/>
    <property type="match status" value="1"/>
</dbReference>
<comment type="caution">
    <text evidence="3">The sequence shown here is derived from an EMBL/GenBank/DDBJ whole genome shotgun (WGS) entry which is preliminary data.</text>
</comment>
<reference evidence="3 4" key="1">
    <citation type="journal article" date="2023" name="Commun. Biol.">
        <title>Genome analysis of Parmales, the sister group of diatoms, reveals the evolutionary specialization of diatoms from phago-mixotrophs to photoautotrophs.</title>
        <authorList>
            <person name="Ban H."/>
            <person name="Sato S."/>
            <person name="Yoshikawa S."/>
            <person name="Yamada K."/>
            <person name="Nakamura Y."/>
            <person name="Ichinomiya M."/>
            <person name="Sato N."/>
            <person name="Blanc-Mathieu R."/>
            <person name="Endo H."/>
            <person name="Kuwata A."/>
            <person name="Ogata H."/>
        </authorList>
    </citation>
    <scope>NUCLEOTIDE SEQUENCE [LARGE SCALE GENOMIC DNA]</scope>
</reference>
<feature type="compositionally biased region" description="Basic and acidic residues" evidence="2">
    <location>
        <begin position="231"/>
        <end position="252"/>
    </location>
</feature>
<keyword evidence="1" id="KW-0175">Coiled coil</keyword>